<dbReference type="InterPro" id="IPR019734">
    <property type="entry name" value="TPR_rpt"/>
</dbReference>
<dbReference type="Proteomes" id="UP001391051">
    <property type="component" value="Unassembled WGS sequence"/>
</dbReference>
<dbReference type="InterPro" id="IPR042197">
    <property type="entry name" value="Apaf_helical"/>
</dbReference>
<dbReference type="InterPro" id="IPR027417">
    <property type="entry name" value="P-loop_NTPase"/>
</dbReference>
<comment type="caution">
    <text evidence="3">The sequence shown here is derived from an EMBL/GenBank/DDBJ whole genome shotgun (WGS) entry which is preliminary data.</text>
</comment>
<dbReference type="InterPro" id="IPR029058">
    <property type="entry name" value="AB_hydrolase_fold"/>
</dbReference>
<dbReference type="Gene3D" id="1.10.8.430">
    <property type="entry name" value="Helical domain of apoptotic protease-activating factors"/>
    <property type="match status" value="1"/>
</dbReference>
<dbReference type="RefSeq" id="XP_066692948.1">
    <property type="nucleotide sequence ID" value="XM_066850710.1"/>
</dbReference>
<dbReference type="SUPFAM" id="SSF48452">
    <property type="entry name" value="TPR-like"/>
    <property type="match status" value="1"/>
</dbReference>
<dbReference type="Gene3D" id="3.40.50.300">
    <property type="entry name" value="P-loop containing nucleotide triphosphate hydrolases"/>
    <property type="match status" value="1"/>
</dbReference>
<dbReference type="InterPro" id="IPR011990">
    <property type="entry name" value="TPR-like_helical_dom_sf"/>
</dbReference>
<organism evidence="3 4">
    <name type="scientific">Apiospora aurea</name>
    <dbReference type="NCBI Taxonomy" id="335848"/>
    <lineage>
        <taxon>Eukaryota</taxon>
        <taxon>Fungi</taxon>
        <taxon>Dikarya</taxon>
        <taxon>Ascomycota</taxon>
        <taxon>Pezizomycotina</taxon>
        <taxon>Sordariomycetes</taxon>
        <taxon>Xylariomycetidae</taxon>
        <taxon>Amphisphaeriales</taxon>
        <taxon>Apiosporaceae</taxon>
        <taxon>Apiospora</taxon>
    </lineage>
</organism>
<feature type="region of interest" description="Disordered" evidence="2">
    <location>
        <begin position="14"/>
        <end position="42"/>
    </location>
</feature>
<dbReference type="Pfam" id="PF13424">
    <property type="entry name" value="TPR_12"/>
    <property type="match status" value="1"/>
</dbReference>
<dbReference type="InterPro" id="IPR053137">
    <property type="entry name" value="NLR-like"/>
</dbReference>
<feature type="repeat" description="TPR" evidence="1">
    <location>
        <begin position="758"/>
        <end position="791"/>
    </location>
</feature>
<evidence type="ECO:0008006" key="5">
    <source>
        <dbReference type="Google" id="ProtNLM"/>
    </source>
</evidence>
<accession>A0ABR1PT54</accession>
<feature type="compositionally biased region" description="Polar residues" evidence="2">
    <location>
        <begin position="18"/>
        <end position="42"/>
    </location>
</feature>
<dbReference type="Gene3D" id="3.40.50.1820">
    <property type="entry name" value="alpha/beta hydrolase"/>
    <property type="match status" value="1"/>
</dbReference>
<evidence type="ECO:0000313" key="4">
    <source>
        <dbReference type="Proteomes" id="UP001391051"/>
    </source>
</evidence>
<dbReference type="PANTHER" id="PTHR46082:SF6">
    <property type="entry name" value="AAA+ ATPASE DOMAIN-CONTAINING PROTEIN-RELATED"/>
    <property type="match status" value="1"/>
</dbReference>
<dbReference type="PANTHER" id="PTHR46082">
    <property type="entry name" value="ATP/GTP-BINDING PROTEIN-RELATED"/>
    <property type="match status" value="1"/>
</dbReference>
<keyword evidence="1" id="KW-0802">TPR repeat</keyword>
<reference evidence="3 4" key="1">
    <citation type="submission" date="2023-01" db="EMBL/GenBank/DDBJ databases">
        <title>Analysis of 21 Apiospora genomes using comparative genomics revels a genus with tremendous synthesis potential of carbohydrate active enzymes and secondary metabolites.</title>
        <authorList>
            <person name="Sorensen T."/>
        </authorList>
    </citation>
    <scope>NUCLEOTIDE SEQUENCE [LARGE SCALE GENOMIC DNA]</scope>
    <source>
        <strain evidence="3 4">CBS 24483</strain>
    </source>
</reference>
<sequence>MPWKFRCPKLISSKRSDNVTAPSEVSTPPQFSAPRPQSSATTSTVPYGLEIVFEGDDPVVEYVAFVRPQCASTLAPNDPTPLPSIVAVYGLNGHREKTWTARNGVHWLHDLLPTDTPHARIMSWGYDANTHSSSGTMRRPIVFIAHSLGGIIVKSALIHSAAAWKNALEKHRSIRLSTAGIMFMGTPHQGGSSVQLGRLLINIASLFVAADDRILRHLERDSEWLQQQLGQYAPISGDFVTKFAYEVYETPTVLGHSIMVVPHASAVVPGQADAEHIAIHSNHHNMVKFGAKTDEGYKAVSRHLRIMMMTAVERVQSQWQEEERVVQAQDDSLHNAFSLPLDLSAVSTVEQFVARTEELKSFHEILEKPDGRRRTAVVHGLGGIGKTQLAVEYLRRYQSDYSATVWLNARDEISLQQSFAQVAERILRRHPRLTYIKLAVDSRKPEEITGAVKRLDNLHHRGATTDETAGQDHGTDEIETDIPRKEYDIRSYFPGTDQGAILITTRSTIHFGSTVQLGKLKKIDDSLQILAFTSHRDNIEQDEDAVKVARRLDGLPLALSTTGAYLRGMPMTWKEYLELYEDSWSELQKESPNLSTYDSTMYATWNISFARIQKQDQAAATLLEMWAYFDKDDLWFELLRKKDPDIPIWLQTITGNRIVFDKSIRVLCSHGLVDADPATRECGAQSRGYNVHGCVHSWMQHVLNPRINLDMAKAAIQCVARHVPCETELEFWWVHRRLIQHADHGLRVIGKDGLQDKAWVFGSLGNIYASQGRLGEAETMYQRALQGKEKALGADHTSTLDTVNNLGSLYASQNRLSEAEAMYQRALQGYEKALGDDMVKTYPPVLNALENFGDLLRKQGKGEAAKGYYLRAEHGVQIVYGVGSRKHEELVAKLQSAGIS</sequence>
<dbReference type="EMBL" id="JAQQWE010000010">
    <property type="protein sequence ID" value="KAK7937620.1"/>
    <property type="molecule type" value="Genomic_DNA"/>
</dbReference>
<protein>
    <recommendedName>
        <fullName evidence="5">NB-ARC domain-containing protein</fullName>
    </recommendedName>
</protein>
<keyword evidence="4" id="KW-1185">Reference proteome</keyword>
<proteinExistence type="predicted"/>
<dbReference type="SMART" id="SM00028">
    <property type="entry name" value="TPR"/>
    <property type="match status" value="2"/>
</dbReference>
<dbReference type="SUPFAM" id="SSF52540">
    <property type="entry name" value="P-loop containing nucleoside triphosphate hydrolases"/>
    <property type="match status" value="1"/>
</dbReference>
<name>A0ABR1PT54_9PEZI</name>
<dbReference type="Gene3D" id="1.25.40.10">
    <property type="entry name" value="Tetratricopeptide repeat domain"/>
    <property type="match status" value="1"/>
</dbReference>
<dbReference type="PROSITE" id="PS50005">
    <property type="entry name" value="TPR"/>
    <property type="match status" value="2"/>
</dbReference>
<dbReference type="PRINTS" id="PR00364">
    <property type="entry name" value="DISEASERSIST"/>
</dbReference>
<evidence type="ECO:0000256" key="2">
    <source>
        <dbReference type="SAM" id="MobiDB-lite"/>
    </source>
</evidence>
<dbReference type="GeneID" id="92083772"/>
<evidence type="ECO:0000313" key="3">
    <source>
        <dbReference type="EMBL" id="KAK7937620.1"/>
    </source>
</evidence>
<dbReference type="SUPFAM" id="SSF53474">
    <property type="entry name" value="alpha/beta-Hydrolases"/>
    <property type="match status" value="1"/>
</dbReference>
<gene>
    <name evidence="3" type="ORF">PG986_014488</name>
</gene>
<feature type="repeat" description="TPR" evidence="1">
    <location>
        <begin position="800"/>
        <end position="833"/>
    </location>
</feature>
<evidence type="ECO:0000256" key="1">
    <source>
        <dbReference type="PROSITE-ProRule" id="PRU00339"/>
    </source>
</evidence>